<organism evidence="3 4">
    <name type="scientific">Haloterrigena salifodinae</name>
    <dbReference type="NCBI Taxonomy" id="2675099"/>
    <lineage>
        <taxon>Archaea</taxon>
        <taxon>Methanobacteriati</taxon>
        <taxon>Methanobacteriota</taxon>
        <taxon>Stenosarchaea group</taxon>
        <taxon>Halobacteria</taxon>
        <taxon>Halobacteriales</taxon>
        <taxon>Natrialbaceae</taxon>
        <taxon>Haloterrigena</taxon>
    </lineage>
</organism>
<evidence type="ECO:0000313" key="4">
    <source>
        <dbReference type="Proteomes" id="UP000637819"/>
    </source>
</evidence>
<dbReference type="InterPro" id="IPR003615">
    <property type="entry name" value="HNH_nuc"/>
</dbReference>
<accession>A0A8T8DX75</accession>
<proteinExistence type="predicted"/>
<reference evidence="3 4" key="1">
    <citation type="submission" date="2021-01" db="EMBL/GenBank/DDBJ databases">
        <title>Genome Sequence and Methylation Pattern of Haloterrigena salifodinae BOL5-1, An Extremely Halophilic Archaeon from a Bolivian Salt Mine.</title>
        <authorList>
            <person name="DasSarma P."/>
            <person name="Anton B.P."/>
            <person name="DasSarma S.L."/>
            <person name="von Ehrenheim H.A.L."/>
            <person name="Martinez F.L."/>
            <person name="Guzman D."/>
            <person name="Roberts R.J."/>
            <person name="DasSarma S."/>
        </authorList>
    </citation>
    <scope>NUCLEOTIDE SEQUENCE [LARGE SCALE GENOMIC DNA]</scope>
    <source>
        <strain evidence="3 4">BOL5-1</strain>
    </source>
</reference>
<name>A0A8T8DX75_9EURY</name>
<sequence>MTIKRSTLKTLWAASGNQCGHPDCEEKVADTEQEIVIGEICHIRAQSEGGPRYDPDLSEDEVDAYSNLILLCPTHHTYIDKNPEEYPIEKLERWKQQQEDQDSAETEISDELLTELQLTDSKLETEVEVSISNAKDRYTPELHVDTSASNIFEPLGRTQAFIENVESRLENLNDEANSLFADNYISVLEHADENAYLDLREAVEKIPDLLQDIDQVSEEIPIQELNETLEQADEATQELEPELRSLKEEAEEETRQSPEKRTLYHFRQVRSEVYNLQRFVDSKYLQVAETPALKLLGKAGIGKTHLLCNVARNRVEKGYPTVLVLGENFSDRDVWTQIIERFGLNCTTEDFLSALNSLGKSRGVRSLLMIDALNESPDPRIWARQLPGILRKLEDYAHIGLCVSCRTGYEELVIPDSVEEEIVETRHGGFRDVEYDAVRKFFDEHGIEHSSIPVLKREFQVPLFLKLFCENLERQGQSRVSHGTEGLTQIFEGYINGVNDRLWRRLEYDPSENKVRKAVDALAREMAEQGEGTKHLPKETAKEIIDDFLPRRRYPESLYRHILSEGVISEVVPFEEDASESVRFSYDTFADHMLAQQYLGLYVEDDFGEAVSENENLQEIFDNPDLYPGLIQAFAIHLPEQEDVEIFEYLNLDEILTPFIKSLGWRDPETLSDSDGGLIEEVEEYLWEEIELLDDLYELWHVLLTLATSTDHPMNAEYLHGVLLDQELVGRDFNWSKFLHEEYQEETSEVFRLINWGYSLEHEPIESPELKRLMSISLSWFFSCPNRYVRDRATKSMINVIGSDLEVYIDLIERFQDANDPYILERVYAAAYGGILRHRENDAVTELADTIYELEFVANDPTPHLLTRDYARGIIELADHQVGGYTVDMDKVRPPYESSFSIDIPTPEELQEQVTEQIEDADTELESRFWIGLTGSGFEGDGFSDFARYIVGTNHDSSHVHGYDISGPEALRWITKRVFDLGWHPDYFGDFDHYLNRWSNHGRGTRKPERFSKKYQWIAYYELVAWITDNCDFSNPTTEEPYNGPWAYFNRDIDPSVLDPQPDSGLTLEDIVEYDCRIDETPTEEWIEDHEEFPEQVPLLELTVSGEEWIPLHGIYKWRAEEDTESRLDRDVFCRIDPVIVDQDEKQELVNWITENWVESDEIKSTLVSLPVLTQAFRGEFPWHPLVEDRWEDDASIIMGCPIDVENTALDLLWEAEYDCSVDEKYGMYGPSPYLAELLDLEWVVDTKEFRQQSSDPVRVADLSESEGLYDRVNSLSMIGASRNVLEELEREGLEIVWVVQGEKRMITRGMEGNKMGQTQTRAVFHLDEDGEFVGETESDYYSWE</sequence>
<feature type="coiled-coil region" evidence="1">
    <location>
        <begin position="155"/>
        <end position="256"/>
    </location>
</feature>
<dbReference type="GO" id="GO:0004820">
    <property type="term" value="F:glycine-tRNA ligase activity"/>
    <property type="evidence" value="ECO:0007669"/>
    <property type="project" value="InterPro"/>
</dbReference>
<dbReference type="PROSITE" id="PS50861">
    <property type="entry name" value="AA_TRNA_LIGASE_II_GLYAB"/>
    <property type="match status" value="1"/>
</dbReference>
<dbReference type="GO" id="GO:0004519">
    <property type="term" value="F:endonuclease activity"/>
    <property type="evidence" value="ECO:0007669"/>
    <property type="project" value="UniProtKB-KW"/>
</dbReference>
<keyword evidence="1" id="KW-0175">Coiled coil</keyword>
<dbReference type="RefSeq" id="WP_204746780.1">
    <property type="nucleotide sequence ID" value="NZ_CP069188.1"/>
</dbReference>
<dbReference type="GeneID" id="62876018"/>
<feature type="domain" description="HNH nuclease" evidence="2">
    <location>
        <begin position="36"/>
        <end position="81"/>
    </location>
</feature>
<keyword evidence="3" id="KW-0378">Hydrolase</keyword>
<dbReference type="GO" id="GO:0006426">
    <property type="term" value="P:glycyl-tRNA aminoacylation"/>
    <property type="evidence" value="ECO:0007669"/>
    <property type="project" value="InterPro"/>
</dbReference>
<dbReference type="OrthoDB" id="191958at2157"/>
<keyword evidence="3" id="KW-0255">Endonuclease</keyword>
<keyword evidence="4" id="KW-1185">Reference proteome</keyword>
<evidence type="ECO:0000313" key="3">
    <source>
        <dbReference type="EMBL" id="QRV13830.1"/>
    </source>
</evidence>
<gene>
    <name evidence="3" type="ORF">JMJ58_12800</name>
</gene>
<dbReference type="GO" id="GO:0005737">
    <property type="term" value="C:cytoplasm"/>
    <property type="evidence" value="ECO:0007669"/>
    <property type="project" value="InterPro"/>
</dbReference>
<dbReference type="EMBL" id="CP069188">
    <property type="protein sequence ID" value="QRV13830.1"/>
    <property type="molecule type" value="Genomic_DNA"/>
</dbReference>
<dbReference type="CDD" id="cd00085">
    <property type="entry name" value="HNHc"/>
    <property type="match status" value="1"/>
</dbReference>
<protein>
    <submittedName>
        <fullName evidence="3">HNH endonuclease</fullName>
    </submittedName>
</protein>
<dbReference type="Proteomes" id="UP000637819">
    <property type="component" value="Chromosome"/>
</dbReference>
<dbReference type="InterPro" id="IPR006194">
    <property type="entry name" value="Gly-tRNA-synth_heterodimer"/>
</dbReference>
<dbReference type="GO" id="GO:0005524">
    <property type="term" value="F:ATP binding"/>
    <property type="evidence" value="ECO:0007669"/>
    <property type="project" value="InterPro"/>
</dbReference>
<evidence type="ECO:0000256" key="1">
    <source>
        <dbReference type="SAM" id="Coils"/>
    </source>
</evidence>
<dbReference type="Pfam" id="PF13391">
    <property type="entry name" value="HNH_2"/>
    <property type="match status" value="1"/>
</dbReference>
<dbReference type="KEGG" id="hsal:JMJ58_12800"/>
<keyword evidence="3" id="KW-0540">Nuclease</keyword>
<evidence type="ECO:0000259" key="2">
    <source>
        <dbReference type="Pfam" id="PF13391"/>
    </source>
</evidence>